<sequence>MTDSHRYAMLLSALPAHGALFTARQTPLSRIRLEQRLTQLDAEDARTLRTLRTLIEWAEQDPHSSDQAVLERARRQIPTLPDPFARDLADWRLEMRTLICALRRRHRGEPPPSERRWGYGRWTEQVRRHWNEPAFRLERACPWLPEAARRLDQGDAIGVERLLLRTVWEHLERLHDGHHFDFAAVIIYALRWDLVARWTSYHHERALARFDDLIETALDGVELTPEAAA</sequence>
<accession>A0A4R4A5A1</accession>
<proteinExistence type="predicted"/>
<evidence type="ECO:0000313" key="1">
    <source>
        <dbReference type="EMBL" id="TCW33394.1"/>
    </source>
</evidence>
<organism evidence="1 2">
    <name type="scientific">Marichromatium gracile</name>
    <name type="common">Chromatium gracile</name>
    <dbReference type="NCBI Taxonomy" id="1048"/>
    <lineage>
        <taxon>Bacteria</taxon>
        <taxon>Pseudomonadati</taxon>
        <taxon>Pseudomonadota</taxon>
        <taxon>Gammaproteobacteria</taxon>
        <taxon>Chromatiales</taxon>
        <taxon>Chromatiaceae</taxon>
        <taxon>Marichromatium</taxon>
    </lineage>
</organism>
<dbReference type="RefSeq" id="WP_123140827.1">
    <property type="nucleotide sequence ID" value="NZ_NRRH01000005.1"/>
</dbReference>
<dbReference type="EMBL" id="SMDC01000014">
    <property type="protein sequence ID" value="TCW33394.1"/>
    <property type="molecule type" value="Genomic_DNA"/>
</dbReference>
<name>A0A4R4A5A1_MARGR</name>
<dbReference type="AlphaFoldDB" id="A0A4R4A5A1"/>
<protein>
    <submittedName>
        <fullName evidence="1">Uncharacterized protein</fullName>
    </submittedName>
</protein>
<reference evidence="1 2" key="1">
    <citation type="submission" date="2019-03" db="EMBL/GenBank/DDBJ databases">
        <title>Genomic Encyclopedia of Type Strains, Phase IV (KMG-IV): sequencing the most valuable type-strain genomes for metagenomic binning, comparative biology and taxonomic classification.</title>
        <authorList>
            <person name="Goeker M."/>
        </authorList>
    </citation>
    <scope>NUCLEOTIDE SEQUENCE [LARGE SCALE GENOMIC DNA]</scope>
    <source>
        <strain evidence="1 2">DSM 203</strain>
    </source>
</reference>
<gene>
    <name evidence="1" type="ORF">EDC29_11441</name>
</gene>
<comment type="caution">
    <text evidence="1">The sequence shown here is derived from an EMBL/GenBank/DDBJ whole genome shotgun (WGS) entry which is preliminary data.</text>
</comment>
<evidence type="ECO:0000313" key="2">
    <source>
        <dbReference type="Proteomes" id="UP000295247"/>
    </source>
</evidence>
<dbReference type="Proteomes" id="UP000295247">
    <property type="component" value="Unassembled WGS sequence"/>
</dbReference>